<dbReference type="Proteomes" id="UP000814140">
    <property type="component" value="Unassembled WGS sequence"/>
</dbReference>
<protein>
    <submittedName>
        <fullName evidence="1">Uncharacterized protein</fullName>
    </submittedName>
</protein>
<reference evidence="1" key="2">
    <citation type="journal article" date="2022" name="New Phytol.">
        <title>Evolutionary transition to the ectomycorrhizal habit in the genomes of a hyperdiverse lineage of mushroom-forming fungi.</title>
        <authorList>
            <person name="Looney B."/>
            <person name="Miyauchi S."/>
            <person name="Morin E."/>
            <person name="Drula E."/>
            <person name="Courty P.E."/>
            <person name="Kohler A."/>
            <person name="Kuo A."/>
            <person name="LaButti K."/>
            <person name="Pangilinan J."/>
            <person name="Lipzen A."/>
            <person name="Riley R."/>
            <person name="Andreopoulos W."/>
            <person name="He G."/>
            <person name="Johnson J."/>
            <person name="Nolan M."/>
            <person name="Tritt A."/>
            <person name="Barry K.W."/>
            <person name="Grigoriev I.V."/>
            <person name="Nagy L.G."/>
            <person name="Hibbett D."/>
            <person name="Henrissat B."/>
            <person name="Matheny P.B."/>
            <person name="Labbe J."/>
            <person name="Martin F.M."/>
        </authorList>
    </citation>
    <scope>NUCLEOTIDE SEQUENCE</scope>
    <source>
        <strain evidence="1">HHB10654</strain>
    </source>
</reference>
<accession>A0ACB8T4V0</accession>
<evidence type="ECO:0000313" key="2">
    <source>
        <dbReference type="Proteomes" id="UP000814140"/>
    </source>
</evidence>
<sequence length="460" mass="50423">MYHAESFAKLQFETYLIGYEGATPVSSLLSLPHVHFLYLPPLPTALGRLPFLALAPIKVAHQVVSILLALLWRMPPPEFLIVQNPPSIPTLALVWLAARVRGSKVIIDWHNLGYSILALRFPRPGHPLVVLAKWFEKTFGRTAYAHLFVTRAMRDRLVKDWDLQGIKAVLHDRPPGHFHRASPSETHELFLRLAPSLPTSFLPKCNPPYSTPLTTVHPTSSTPSPMFPSPSPSSTTSLDMPDLRADRPAVLVSSTSWTPDEDFGVLLAALAQYEARARALAGRLPRLLALVTGRGPQRATYMREIQRRADAERWAWVACVSLWLEAEDYPLLLGSADIGVSLHASSSALDLPMKVVDMFGCGLPVCALDFACLDELVKDGKNGLVFRTAEQLAQQLETLLTGFPQSPALDSLRASLERGNSTSTANRGGDGGGGAEAEWGSWDDNWTRVVKRLVVSGPGS</sequence>
<gene>
    <name evidence="1" type="ORF">BV25DRAFT_1802708</name>
</gene>
<name>A0ACB8T4V0_9AGAM</name>
<comment type="caution">
    <text evidence="1">The sequence shown here is derived from an EMBL/GenBank/DDBJ whole genome shotgun (WGS) entry which is preliminary data.</text>
</comment>
<keyword evidence="2" id="KW-1185">Reference proteome</keyword>
<dbReference type="EMBL" id="MU277204">
    <property type="protein sequence ID" value="KAI0063161.1"/>
    <property type="molecule type" value="Genomic_DNA"/>
</dbReference>
<proteinExistence type="predicted"/>
<reference evidence="1" key="1">
    <citation type="submission" date="2021-03" db="EMBL/GenBank/DDBJ databases">
        <authorList>
            <consortium name="DOE Joint Genome Institute"/>
            <person name="Ahrendt S."/>
            <person name="Looney B.P."/>
            <person name="Miyauchi S."/>
            <person name="Morin E."/>
            <person name="Drula E."/>
            <person name="Courty P.E."/>
            <person name="Chicoki N."/>
            <person name="Fauchery L."/>
            <person name="Kohler A."/>
            <person name="Kuo A."/>
            <person name="Labutti K."/>
            <person name="Pangilinan J."/>
            <person name="Lipzen A."/>
            <person name="Riley R."/>
            <person name="Andreopoulos W."/>
            <person name="He G."/>
            <person name="Johnson J."/>
            <person name="Barry K.W."/>
            <person name="Grigoriev I.V."/>
            <person name="Nagy L."/>
            <person name="Hibbett D."/>
            <person name="Henrissat B."/>
            <person name="Matheny P.B."/>
            <person name="Labbe J."/>
            <person name="Martin F."/>
        </authorList>
    </citation>
    <scope>NUCLEOTIDE SEQUENCE</scope>
    <source>
        <strain evidence="1">HHB10654</strain>
    </source>
</reference>
<organism evidence="1 2">
    <name type="scientific">Artomyces pyxidatus</name>
    <dbReference type="NCBI Taxonomy" id="48021"/>
    <lineage>
        <taxon>Eukaryota</taxon>
        <taxon>Fungi</taxon>
        <taxon>Dikarya</taxon>
        <taxon>Basidiomycota</taxon>
        <taxon>Agaricomycotina</taxon>
        <taxon>Agaricomycetes</taxon>
        <taxon>Russulales</taxon>
        <taxon>Auriscalpiaceae</taxon>
        <taxon>Artomyces</taxon>
    </lineage>
</organism>
<evidence type="ECO:0000313" key="1">
    <source>
        <dbReference type="EMBL" id="KAI0063161.1"/>
    </source>
</evidence>